<dbReference type="Proteomes" id="UP001358193">
    <property type="component" value="Segment"/>
</dbReference>
<protein>
    <recommendedName>
        <fullName evidence="4">Tail fiber protein</fullName>
    </recommendedName>
</protein>
<evidence type="ECO:0000313" key="2">
    <source>
        <dbReference type="EMBL" id="WQJ53913.1"/>
    </source>
</evidence>
<feature type="compositionally biased region" description="Low complexity" evidence="1">
    <location>
        <begin position="614"/>
        <end position="628"/>
    </location>
</feature>
<keyword evidence="3" id="KW-1185">Reference proteome</keyword>
<evidence type="ECO:0000256" key="1">
    <source>
        <dbReference type="SAM" id="MobiDB-lite"/>
    </source>
</evidence>
<sequence length="814" mass="91753">MASETNVWSAASDNTYQAVTTNTVNQDVSVNENHTRIYEYLSSTIKLDEMSLPLHDNINSNSTIDDSTNLHNGQTNENNNPFKTSTNYSPSKEMGIGVSYPLLRINDHYYTSVDIKYFSLSCTGLIPQIEVRLSCHFNDILKNNTIKEGDICSVYINAGHGSIKYYRGDYQITEAKTKMLDQTKYSDTTDIHFLAELFIPLLYDGSATFQYSGTSRDALIDVAQKLGLGFFFSDPENTEDPQCWYCTSDGDQKSTGDSPVIQYIKNCASHSWKNFDSFYDCWIDPRYAITFVNIAQMLGGTGLDEEIDMAVLNTNLSSLRGLNGESIDKKDEEKKKNVKPMPKLITNTADGIMNLTSFYAKSYQELSDMSLTKTLGLTNNNYYDSNNPGIQSVEDGQISMEYSIPVNADKLKNGFYIMAGPGKNLTYTQGDNGSFPDQHRSVQGGQISDTMSDNDGVSIVQSGNNMLASGNTNKFYEAGEQHNLLNNSWLRKKYIKVTLNGINMQLMRGEKIPMLLLDYHNPHTNYMGTKNEGEMLYKKIAVNCCGWFIIRSIKWIYDSNNLTAGTQWETEIEVTRREWPIPGYQKNSKTTAEAETVIENNVNKGTVNEAVQDQNQNNGQNTQNDKNTANNTEINTNGLKDFMVTLYNDIKTVAEQHNMKVKLISGRRWAADKNDKKIEGSPIEQRGDTWKFINVNGDIVWYSSKTSRHIYGEAFDIINGEGTSFNDLGILICTTPQLIVEMLENGIYLMIETTSDDLGTSVKHYHLGTVDQNNSESIKGQKTFWSELIAKRGTNMISYNNKTYNMSQYLTFDK</sequence>
<accession>A0ABZ0Z3Z1</accession>
<feature type="region of interest" description="Disordered" evidence="1">
    <location>
        <begin position="614"/>
        <end position="634"/>
    </location>
</feature>
<organism evidence="2 3">
    <name type="scientific">phage Lak_Megaphage_Sonny</name>
    <dbReference type="NCBI Taxonomy" id="3109229"/>
    <lineage>
        <taxon>Viruses</taxon>
        <taxon>Duplodnaviria</taxon>
        <taxon>Heunggongvirae</taxon>
        <taxon>Uroviricota</taxon>
        <taxon>Caudoviricetes</taxon>
        <taxon>Caudoviricetes code 15 clade</taxon>
    </lineage>
</organism>
<proteinExistence type="predicted"/>
<dbReference type="EMBL" id="OR769223">
    <property type="protein sequence ID" value="WQJ53913.1"/>
    <property type="molecule type" value="Genomic_DNA"/>
</dbReference>
<name>A0ABZ0Z3Z1_9CAUD</name>
<feature type="region of interest" description="Disordered" evidence="1">
    <location>
        <begin position="63"/>
        <end position="88"/>
    </location>
</feature>
<reference evidence="2 3" key="1">
    <citation type="submission" date="2023-11" db="EMBL/GenBank/DDBJ databases">
        <authorList>
            <person name="Cook R."/>
            <person name="Crisci M."/>
            <person name="Pye H."/>
            <person name="Adriaenssens E."/>
            <person name="Santini J."/>
        </authorList>
    </citation>
    <scope>NUCLEOTIDE SEQUENCE [LARGE SCALE GENOMIC DNA]</scope>
    <source>
        <strain evidence="2">Lak_Megaphage_Sonny</strain>
    </source>
</reference>
<evidence type="ECO:0000313" key="3">
    <source>
        <dbReference type="Proteomes" id="UP001358193"/>
    </source>
</evidence>
<evidence type="ECO:0008006" key="4">
    <source>
        <dbReference type="Google" id="ProtNLM"/>
    </source>
</evidence>